<gene>
    <name evidence="4" type="ORF">CUR37_06855</name>
</gene>
<evidence type="ECO:0000313" key="4">
    <source>
        <dbReference type="EMBL" id="PKX77510.1"/>
    </source>
</evidence>
<comment type="similarity">
    <text evidence="1">Belongs to the asp23 family.</text>
</comment>
<name>A0AAX0VA65_LATSK</name>
<evidence type="ECO:0000313" key="5">
    <source>
        <dbReference type="Proteomes" id="UP000234349"/>
    </source>
</evidence>
<dbReference type="AlphaFoldDB" id="A0AAX0VA65"/>
<sequence length="156" mass="17434">MKIMDKPNKPMDKMMDKPNKETPDHNAQIEKELNFSDGVIEKIAGQTVHDIDGVLELSGGMMSQLADRFRDEADPTKGVDADIDDQEVTIELDAILEYGKSAPDIFEQTTDQIAKSVHKMTGLNVTKIKMNVSDLLTKKEWAAKQEAGKKDNKDNE</sequence>
<dbReference type="Proteomes" id="UP000234349">
    <property type="component" value="Unassembled WGS sequence"/>
</dbReference>
<evidence type="ECO:0000256" key="1">
    <source>
        <dbReference type="ARBA" id="ARBA00005721"/>
    </source>
</evidence>
<evidence type="ECO:0000256" key="3">
    <source>
        <dbReference type="SAM" id="MobiDB-lite"/>
    </source>
</evidence>
<proteinExistence type="inferred from homology"/>
<dbReference type="EMBL" id="MKGH01000032">
    <property type="protein sequence ID" value="PKX77510.1"/>
    <property type="molecule type" value="Genomic_DNA"/>
</dbReference>
<feature type="region of interest" description="Disordered" evidence="3">
    <location>
        <begin position="1"/>
        <end position="27"/>
    </location>
</feature>
<dbReference type="PANTHER" id="PTHR34297:SF3">
    <property type="entry name" value="ALKALINE SHOCK PROTEIN 23"/>
    <property type="match status" value="1"/>
</dbReference>
<organism evidence="4 5">
    <name type="scientific">Latilactobacillus sakei</name>
    <name type="common">Lactobacillus sakei</name>
    <dbReference type="NCBI Taxonomy" id="1599"/>
    <lineage>
        <taxon>Bacteria</taxon>
        <taxon>Bacillati</taxon>
        <taxon>Bacillota</taxon>
        <taxon>Bacilli</taxon>
        <taxon>Lactobacillales</taxon>
        <taxon>Lactobacillaceae</taxon>
        <taxon>Latilactobacillus</taxon>
    </lineage>
</organism>
<reference evidence="4 5" key="1">
    <citation type="submission" date="2016-09" db="EMBL/GenBank/DDBJ databases">
        <authorList>
            <person name="Inglin R.C."/>
        </authorList>
    </citation>
    <scope>NUCLEOTIDE SEQUENCE [LARGE SCALE GENOMIC DNA]</scope>
    <source>
        <strain evidence="4 5">RI-517</strain>
    </source>
</reference>
<comment type="caution">
    <text evidence="4">The sequence shown here is derived from an EMBL/GenBank/DDBJ whole genome shotgun (WGS) entry which is preliminary data.</text>
</comment>
<dbReference type="Pfam" id="PF03780">
    <property type="entry name" value="Asp23"/>
    <property type="match status" value="1"/>
</dbReference>
<protein>
    <recommendedName>
        <fullName evidence="2">Stress response regulator gls24 homolog</fullName>
    </recommendedName>
</protein>
<dbReference type="PANTHER" id="PTHR34297">
    <property type="entry name" value="HYPOTHETICAL CYTOSOLIC PROTEIN-RELATED"/>
    <property type="match status" value="1"/>
</dbReference>
<accession>A0AAX0VA65</accession>
<dbReference type="InterPro" id="IPR005531">
    <property type="entry name" value="Asp23"/>
</dbReference>
<evidence type="ECO:0000256" key="2">
    <source>
        <dbReference type="ARBA" id="ARBA00039575"/>
    </source>
</evidence>